<name>A0A485KEI3_9STRA</name>
<feature type="compositionally biased region" description="Polar residues" evidence="3">
    <location>
        <begin position="242"/>
        <end position="256"/>
    </location>
</feature>
<feature type="compositionally biased region" description="Pro residues" evidence="3">
    <location>
        <begin position="299"/>
        <end position="314"/>
    </location>
</feature>
<feature type="compositionally biased region" description="Basic and acidic residues" evidence="3">
    <location>
        <begin position="349"/>
        <end position="358"/>
    </location>
</feature>
<feature type="region of interest" description="Disordered" evidence="3">
    <location>
        <begin position="60"/>
        <end position="91"/>
    </location>
</feature>
<dbReference type="EMBL" id="CAADRA010002084">
    <property type="protein sequence ID" value="VFT82693.1"/>
    <property type="molecule type" value="Genomic_DNA"/>
</dbReference>
<accession>A0A485KEI3</accession>
<protein>
    <submittedName>
        <fullName evidence="6">Aste57867_5647 protein</fullName>
    </submittedName>
</protein>
<dbReference type="Proteomes" id="UP000332933">
    <property type="component" value="Unassembled WGS sequence"/>
</dbReference>
<dbReference type="Pfam" id="PF07202">
    <property type="entry name" value="Tcp10_C"/>
    <property type="match status" value="2"/>
</dbReference>
<feature type="compositionally biased region" description="Polar residues" evidence="3">
    <location>
        <begin position="289"/>
        <end position="298"/>
    </location>
</feature>
<keyword evidence="2" id="KW-0175">Coiled coil</keyword>
<comment type="similarity">
    <text evidence="1">Belongs to the TCP10 family.</text>
</comment>
<evidence type="ECO:0000256" key="2">
    <source>
        <dbReference type="SAM" id="Coils"/>
    </source>
</evidence>
<feature type="region of interest" description="Disordered" evidence="3">
    <location>
        <begin position="220"/>
        <end position="374"/>
    </location>
</feature>
<feature type="domain" description="Centromere protein J C-terminal" evidence="4">
    <location>
        <begin position="703"/>
        <end position="735"/>
    </location>
</feature>
<feature type="coiled-coil region" evidence="2">
    <location>
        <begin position="381"/>
        <end position="440"/>
    </location>
</feature>
<sequence length="796" mass="91236">MVRSFSFEDLLDREWRSEKHQAGSSTPVRRNVSKKPFLKRGARGWWKDSAKAKPMAYMLSSEDGASPVEPKPKQPTLRTNTTILAPPKKASPIDTISDVQEFLARQREERAATFREQAAARPSAAPPREWDVQSSMLRLSLAADDRQAFDWSFSKSSDMDNLMQSYDWKIQQDAHDLEEFEYLEQTLLKETPPPPQTEEKDLLAELEDWAPEDIKASSFQNLDESEEELGFSTMQYFHDSKPQQNDDMLDNLSMSFADSEPWEETEEKPTHPSPKKAVVNDSSEPPFVNTRSYIQQKFQPPPPLPPVSTSPAAPPSSLQTLKMKLQQKAVPKSAIPKPKPVVKHPPAKPTREKTKEVSPPKPASKPASSSLQFPAVIDDKLNELEQEVKHYKQETLKLQKRREAFELEQRKLDLSRQEWLEEKRKAQDELEAEWKVIRKEKRALDQTMKFGNGILPDRKERSEVEGLKAQIVKMQMDEKAKASKHKAATDFFRHRIAELELRNQELRDELKFMEQERLANWNWTADEKPKTDVVQKKTNLVETELYNPSNYQEKHTFEQIHTTDMDYFGSENDDDRRNGATSPQHAFTKSKLSREEPFSMSNGVAGSPIVVEVKDTSQHVHFHLEDQPTEIRHPGGKVERRYASGPKSKTFLFANGTEKDVYVDGHTIVRFSNGDIKETYPSDGKTVYYYAAAQTRHTTYADQAQVFEFPNGQVEKHYASGMKEITFVDGTTKRIEVNGDEFSTFPDGTRMIEQKSGFREVINPDGSKARDYPDGRTTWVTPNGIEQPVQYKRPGP</sequence>
<reference evidence="6 7" key="1">
    <citation type="submission" date="2019-03" db="EMBL/GenBank/DDBJ databases">
        <authorList>
            <person name="Gaulin E."/>
            <person name="Dumas B."/>
        </authorList>
    </citation>
    <scope>NUCLEOTIDE SEQUENCE [LARGE SCALE GENOMIC DNA]</scope>
    <source>
        <strain evidence="6">CBS 568.67</strain>
    </source>
</reference>
<dbReference type="PANTHER" id="PTHR10331:SF6">
    <property type="entry name" value="SPINDLE ASSEMBLY ABNORMAL 4"/>
    <property type="match status" value="1"/>
</dbReference>
<evidence type="ECO:0000256" key="1">
    <source>
        <dbReference type="ARBA" id="ARBA00005627"/>
    </source>
</evidence>
<dbReference type="InterPro" id="IPR047002">
    <property type="entry name" value="Tcp10_C_sf"/>
</dbReference>
<dbReference type="Gene3D" id="2.60.450.20">
    <property type="match status" value="1"/>
</dbReference>
<feature type="region of interest" description="Disordered" evidence="3">
    <location>
        <begin position="568"/>
        <end position="604"/>
    </location>
</feature>
<dbReference type="OrthoDB" id="10252174at2759"/>
<keyword evidence="7" id="KW-1185">Reference proteome</keyword>
<gene>
    <name evidence="6" type="primary">Aste57867_5647</name>
    <name evidence="5" type="ORF">As57867_005634</name>
    <name evidence="6" type="ORF">ASTE57867_5647</name>
</gene>
<feature type="coiled-coil region" evidence="2">
    <location>
        <begin position="489"/>
        <end position="516"/>
    </location>
</feature>
<dbReference type="PANTHER" id="PTHR10331">
    <property type="entry name" value="T COMPLEX PROTEIN 10"/>
    <property type="match status" value="1"/>
</dbReference>
<feature type="region of interest" description="Disordered" evidence="3">
    <location>
        <begin position="763"/>
        <end position="796"/>
    </location>
</feature>
<dbReference type="EMBL" id="VJMH01002082">
    <property type="protein sequence ID" value="KAF0710196.1"/>
    <property type="molecule type" value="Genomic_DNA"/>
</dbReference>
<organism evidence="6 7">
    <name type="scientific">Aphanomyces stellatus</name>
    <dbReference type="NCBI Taxonomy" id="120398"/>
    <lineage>
        <taxon>Eukaryota</taxon>
        <taxon>Sar</taxon>
        <taxon>Stramenopiles</taxon>
        <taxon>Oomycota</taxon>
        <taxon>Saprolegniomycetes</taxon>
        <taxon>Saprolegniales</taxon>
        <taxon>Verrucalvaceae</taxon>
        <taxon>Aphanomyces</taxon>
    </lineage>
</organism>
<proteinExistence type="inferred from homology"/>
<evidence type="ECO:0000313" key="5">
    <source>
        <dbReference type="EMBL" id="KAF0710196.1"/>
    </source>
</evidence>
<reference evidence="5" key="2">
    <citation type="submission" date="2019-06" db="EMBL/GenBank/DDBJ databases">
        <title>Genomics analysis of Aphanomyces spp. identifies a new class of oomycete effector associated with host adaptation.</title>
        <authorList>
            <person name="Gaulin E."/>
        </authorList>
    </citation>
    <scope>NUCLEOTIDE SEQUENCE</scope>
    <source>
        <strain evidence="5">CBS 578.67</strain>
    </source>
</reference>
<dbReference type="InterPro" id="IPR009852">
    <property type="entry name" value="CENPJ_C_dom"/>
</dbReference>
<evidence type="ECO:0000313" key="6">
    <source>
        <dbReference type="EMBL" id="VFT82693.1"/>
    </source>
</evidence>
<evidence type="ECO:0000256" key="3">
    <source>
        <dbReference type="SAM" id="MobiDB-lite"/>
    </source>
</evidence>
<evidence type="ECO:0000313" key="7">
    <source>
        <dbReference type="Proteomes" id="UP000332933"/>
    </source>
</evidence>
<dbReference type="AlphaFoldDB" id="A0A485KEI3"/>
<dbReference type="InterPro" id="IPR026581">
    <property type="entry name" value="TCP10L/CENPJ"/>
</dbReference>
<evidence type="ECO:0000259" key="4">
    <source>
        <dbReference type="Pfam" id="PF07202"/>
    </source>
</evidence>
<feature type="domain" description="Centromere protein J C-terminal" evidence="4">
    <location>
        <begin position="630"/>
        <end position="660"/>
    </location>
</feature>